<dbReference type="InterPro" id="IPR027417">
    <property type="entry name" value="P-loop_NTPase"/>
</dbReference>
<protein>
    <submittedName>
        <fullName evidence="1">ATP-binding protein</fullName>
    </submittedName>
</protein>
<gene>
    <name evidence="1" type="ORF">JL102_08540</name>
</gene>
<proteinExistence type="predicted"/>
<dbReference type="EMBL" id="JAESIY010000004">
    <property type="protein sequence ID" value="MBL3656175.1"/>
    <property type="molecule type" value="Genomic_DNA"/>
</dbReference>
<dbReference type="Proteomes" id="UP000659388">
    <property type="component" value="Unassembled WGS sequence"/>
</dbReference>
<dbReference type="GO" id="GO:0005524">
    <property type="term" value="F:ATP binding"/>
    <property type="evidence" value="ECO:0007669"/>
    <property type="project" value="UniProtKB-KW"/>
</dbReference>
<evidence type="ECO:0000313" key="1">
    <source>
        <dbReference type="EMBL" id="MBL3656175.1"/>
    </source>
</evidence>
<comment type="caution">
    <text evidence="1">The sequence shown here is derived from an EMBL/GenBank/DDBJ whole genome shotgun (WGS) entry which is preliminary data.</text>
</comment>
<organism evidence="1 2">
    <name type="scientific">Fulvivirga sediminis</name>
    <dbReference type="NCBI Taxonomy" id="2803949"/>
    <lineage>
        <taxon>Bacteria</taxon>
        <taxon>Pseudomonadati</taxon>
        <taxon>Bacteroidota</taxon>
        <taxon>Cytophagia</taxon>
        <taxon>Cytophagales</taxon>
        <taxon>Fulvivirgaceae</taxon>
        <taxon>Fulvivirga</taxon>
    </lineage>
</organism>
<name>A0A937F8E0_9BACT</name>
<reference evidence="1" key="1">
    <citation type="submission" date="2021-01" db="EMBL/GenBank/DDBJ databases">
        <title>Fulvivirga kasyanovii gen. nov., sp nov., a novel member of the phylum Bacteroidetes isolated from seawater in a mussel farm.</title>
        <authorList>
            <person name="Zhao L.-H."/>
            <person name="Wang Z.-J."/>
        </authorList>
    </citation>
    <scope>NUCLEOTIDE SEQUENCE</scope>
    <source>
        <strain evidence="1">2943</strain>
    </source>
</reference>
<sequence length="1000" mass="116349">MNSELQEQYHKTKGIVQKQFLVVLHRDIDFQITFLKQVRELQQNILDGNIGSDNFESSLLLIKDYKSSLVKLVERRFAEPEMINFDVDFLRFNQQMDDFIADLEDDLARPQDHERFYKTHGDSNFLRVRKWFKRRLYAVSKSPERFLNLFRKLFKKTVKPLRPWVHHIRLKNLVSYYFAGSLPIQLLPVIAKKDRRVSHSTRVAWQIDEKIEEACKHYVQSKEHVFEVEENNLHPLDRAIKNLEEFKKEIGDYATEAFEKLFSDYGKAYVRVGTMELSNSQFSNKKIEALHDRLQKQYKADQQGWLNTFIALSDDWEIDLELYFIQYAGTAEYHQAFNKLKHRVDNVIGGQLNKVTAYLEEVKERIAATTEDGDHLKVLINKEIKALREQLSEKILLETNELILKQDLPSLVNSVESRIDKLISSVSEKRAIVKGADYDQPIKASSINYISPFELIHFESWPQLLKVIRTVKVKLTEQLSQTQNEIIGLGQIAEFNMESALSLFEAKDKDNKPKAIAIQGVERTIEKVKSLAETLKTFEEEVDKQLYEGLNKFNEGLTRFTNNENIYDIRVRIAKGKALQKSKALKDELFTRIKNLVPAVISFVRLKYEGLHLLINKTYKRYGLSNQDAISAELADFLAETRNAIEKLPFVYQRLFKLEPLADINFFEGRVEEMRTLNTAYNNWMKGRFASSVLIGEKGSGATTLLNFYLKDLGTSSMVYRIGPSDTIYGFDGLINCLSESFNEKFNTMEELITFLNGTKKIMVLENIQNLYLKKVGGFETLRKLMEVIAMTNEKVFWVCSCTKYSWNYLDKTINLSDHFSYHISLNDMSDASIISLIDKRHRVSGYNLKYEPSGSELNSKRFKRLPEDEQQQFLRERYFHSLNNIAKSNVSLALVYWLRSTRQIEGNTIFIGTLNENDFSFMKSLSLDKTFALANIILHDGITEEEYSAISHASVSKVKSVLYPLYEDGVLMREEKKYFINPLLYRHTLDLLKSKNIIH</sequence>
<evidence type="ECO:0000313" key="2">
    <source>
        <dbReference type="Proteomes" id="UP000659388"/>
    </source>
</evidence>
<dbReference type="AlphaFoldDB" id="A0A937F8E0"/>
<keyword evidence="1" id="KW-0067">ATP-binding</keyword>
<keyword evidence="2" id="KW-1185">Reference proteome</keyword>
<accession>A0A937F8E0</accession>
<dbReference type="RefSeq" id="WP_202243968.1">
    <property type="nucleotide sequence ID" value="NZ_JAESIY010000004.1"/>
</dbReference>
<dbReference type="SUPFAM" id="SSF52540">
    <property type="entry name" value="P-loop containing nucleoside triphosphate hydrolases"/>
    <property type="match status" value="1"/>
</dbReference>
<keyword evidence="1" id="KW-0547">Nucleotide-binding</keyword>